<evidence type="ECO:0000313" key="4">
    <source>
        <dbReference type="EMBL" id="WPJ95749.1"/>
    </source>
</evidence>
<dbReference type="RefSeq" id="WP_319832627.1">
    <property type="nucleotide sequence ID" value="NZ_CP138858.1"/>
</dbReference>
<keyword evidence="1" id="KW-0812">Transmembrane</keyword>
<feature type="transmembrane region" description="Helical" evidence="1">
    <location>
        <begin position="112"/>
        <end position="131"/>
    </location>
</feature>
<accession>A0ABZ0RS19</accession>
<feature type="transmembrane region" description="Helical" evidence="1">
    <location>
        <begin position="37"/>
        <end position="56"/>
    </location>
</feature>
<feature type="transmembrane region" description="Helical" evidence="1">
    <location>
        <begin position="177"/>
        <end position="198"/>
    </location>
</feature>
<dbReference type="EMBL" id="CP138858">
    <property type="protein sequence ID" value="WPJ95749.1"/>
    <property type="molecule type" value="Genomic_DNA"/>
</dbReference>
<gene>
    <name evidence="4" type="ORF">SH580_20220</name>
</gene>
<dbReference type="Pfam" id="PF02308">
    <property type="entry name" value="MgtC"/>
    <property type="match status" value="1"/>
</dbReference>
<feature type="domain" description="MgtC/SapB/SrpB/YhiD N-terminal" evidence="2">
    <location>
        <begin position="8"/>
        <end position="133"/>
    </location>
</feature>
<feature type="transmembrane region" description="Helical" evidence="1">
    <location>
        <begin position="62"/>
        <end position="81"/>
    </location>
</feature>
<feature type="transmembrane region" description="Helical" evidence="1">
    <location>
        <begin position="204"/>
        <end position="224"/>
    </location>
</feature>
<dbReference type="Proteomes" id="UP001324993">
    <property type="component" value="Chromosome"/>
</dbReference>
<evidence type="ECO:0000259" key="3">
    <source>
        <dbReference type="Pfam" id="PF13194"/>
    </source>
</evidence>
<dbReference type="InterPro" id="IPR025105">
    <property type="entry name" value="DUF4010"/>
</dbReference>
<evidence type="ECO:0000259" key="2">
    <source>
        <dbReference type="Pfam" id="PF02308"/>
    </source>
</evidence>
<name>A0ABZ0RS19_9BACT</name>
<dbReference type="PANTHER" id="PTHR39084">
    <property type="entry name" value="MEMBRANE PROTEIN-RELATED"/>
    <property type="match status" value="1"/>
</dbReference>
<evidence type="ECO:0000313" key="5">
    <source>
        <dbReference type="Proteomes" id="UP001324993"/>
    </source>
</evidence>
<dbReference type="PANTHER" id="PTHR39084:SF1">
    <property type="entry name" value="DUF4010 DOMAIN-CONTAINING PROTEIN"/>
    <property type="match status" value="1"/>
</dbReference>
<feature type="transmembrane region" description="Helical" evidence="1">
    <location>
        <begin position="236"/>
        <end position="260"/>
    </location>
</feature>
<keyword evidence="5" id="KW-1185">Reference proteome</keyword>
<feature type="transmembrane region" description="Helical" evidence="1">
    <location>
        <begin position="88"/>
        <end position="106"/>
    </location>
</feature>
<feature type="transmembrane region" description="Helical" evidence="1">
    <location>
        <begin position="6"/>
        <end position="25"/>
    </location>
</feature>
<keyword evidence="1" id="KW-1133">Transmembrane helix</keyword>
<feature type="transmembrane region" description="Helical" evidence="1">
    <location>
        <begin position="266"/>
        <end position="288"/>
    </location>
</feature>
<evidence type="ECO:0000256" key="1">
    <source>
        <dbReference type="SAM" id="Phobius"/>
    </source>
</evidence>
<keyword evidence="1" id="KW-0472">Membrane</keyword>
<proteinExistence type="predicted"/>
<organism evidence="4 5">
    <name type="scientific">Coraliomargarita algicola</name>
    <dbReference type="NCBI Taxonomy" id="3092156"/>
    <lineage>
        <taxon>Bacteria</taxon>
        <taxon>Pseudomonadati</taxon>
        <taxon>Verrucomicrobiota</taxon>
        <taxon>Opitutia</taxon>
        <taxon>Puniceicoccales</taxon>
        <taxon>Coraliomargaritaceae</taxon>
        <taxon>Coraliomargarita</taxon>
    </lineage>
</organism>
<dbReference type="Pfam" id="PF13194">
    <property type="entry name" value="DUF4010"/>
    <property type="match status" value="1"/>
</dbReference>
<protein>
    <submittedName>
        <fullName evidence="4">DUF4010 domain-containing protein</fullName>
    </submittedName>
</protein>
<dbReference type="InterPro" id="IPR049177">
    <property type="entry name" value="MgtC_SapB_SrpB_YhiD_N"/>
</dbReference>
<reference evidence="4 5" key="1">
    <citation type="submission" date="2023-11" db="EMBL/GenBank/DDBJ databases">
        <title>Coraliomargarita sp. nov., isolated from marine algae.</title>
        <authorList>
            <person name="Lee J.K."/>
            <person name="Baek J.H."/>
            <person name="Kim J.M."/>
            <person name="Choi D.G."/>
            <person name="Jeon C.O."/>
        </authorList>
    </citation>
    <scope>NUCLEOTIDE SEQUENCE [LARGE SCALE GENOMIC DNA]</scope>
    <source>
        <strain evidence="4 5">J2-16</strain>
    </source>
</reference>
<feature type="domain" description="DUF4010" evidence="3">
    <location>
        <begin position="182"/>
        <end position="290"/>
    </location>
</feature>
<sequence length="300" mass="32437">MDNVLQSLIVSASLGALIGLIRQWAEQQDSPESEPNYAGLRTFMLWALIGYTSAYISALHQSATFLLAIALVGGHIFLQGLRDKQNAGIGLTTGAAALITLFLGALVYWQHLLFAVMLAALTMLVIGLKQFSHSWTRGFTKEDIHSTLRFVAVTGVILPLVPNQGYGPYAAINPYSLWWMVVLISGLGFAGYILMRWLGANAGVILTGLVGGLASSTATTLAFSRESKTYPELSSSFALAIVMACTIMLARVLVLLVLIYPDLLNALWLPFTLMALPGVLYALTAQLFKKASPGQWRCPI</sequence>